<gene>
    <name evidence="2" type="primary">mgtA_18</name>
    <name evidence="2" type="ORF">GALL_449770</name>
</gene>
<dbReference type="PANTHER" id="PTHR45947">
    <property type="entry name" value="SULFOQUINOVOSYL TRANSFERASE SQD2"/>
    <property type="match status" value="1"/>
</dbReference>
<dbReference type="SUPFAM" id="SSF53756">
    <property type="entry name" value="UDP-Glycosyltransferase/glycogen phosphorylase"/>
    <property type="match status" value="1"/>
</dbReference>
<dbReference type="EC" id="2.4.1.-" evidence="2"/>
<organism evidence="2">
    <name type="scientific">mine drainage metagenome</name>
    <dbReference type="NCBI Taxonomy" id="410659"/>
    <lineage>
        <taxon>unclassified sequences</taxon>
        <taxon>metagenomes</taxon>
        <taxon>ecological metagenomes</taxon>
    </lineage>
</organism>
<keyword evidence="2" id="KW-0808">Transferase</keyword>
<comment type="caution">
    <text evidence="2">The sequence shown here is derived from an EMBL/GenBank/DDBJ whole genome shotgun (WGS) entry which is preliminary data.</text>
</comment>
<dbReference type="GO" id="GO:0016757">
    <property type="term" value="F:glycosyltransferase activity"/>
    <property type="evidence" value="ECO:0007669"/>
    <property type="project" value="UniProtKB-KW"/>
</dbReference>
<reference evidence="2" key="1">
    <citation type="submission" date="2016-10" db="EMBL/GenBank/DDBJ databases">
        <title>Sequence of Gallionella enrichment culture.</title>
        <authorList>
            <person name="Poehlein A."/>
            <person name="Muehling M."/>
            <person name="Daniel R."/>
        </authorList>
    </citation>
    <scope>NUCLEOTIDE SEQUENCE</scope>
</reference>
<dbReference type="PANTHER" id="PTHR45947:SF3">
    <property type="entry name" value="SULFOQUINOVOSYL TRANSFERASE SQD2"/>
    <property type="match status" value="1"/>
</dbReference>
<dbReference type="Pfam" id="PF13692">
    <property type="entry name" value="Glyco_trans_1_4"/>
    <property type="match status" value="1"/>
</dbReference>
<keyword evidence="2" id="KW-0328">Glycosyltransferase</keyword>
<dbReference type="InterPro" id="IPR028098">
    <property type="entry name" value="Glyco_trans_4-like_N"/>
</dbReference>
<dbReference type="Pfam" id="PF13439">
    <property type="entry name" value="Glyco_transf_4"/>
    <property type="match status" value="1"/>
</dbReference>
<evidence type="ECO:0000313" key="2">
    <source>
        <dbReference type="EMBL" id="OIQ73385.1"/>
    </source>
</evidence>
<evidence type="ECO:0000259" key="1">
    <source>
        <dbReference type="Pfam" id="PF13439"/>
    </source>
</evidence>
<proteinExistence type="predicted"/>
<name>A0A1J5PPH6_9ZZZZ</name>
<accession>A0A1J5PPH6</accession>
<dbReference type="Gene3D" id="3.40.50.2000">
    <property type="entry name" value="Glycogen Phosphorylase B"/>
    <property type="match status" value="2"/>
</dbReference>
<dbReference type="InterPro" id="IPR050194">
    <property type="entry name" value="Glycosyltransferase_grp1"/>
</dbReference>
<protein>
    <submittedName>
        <fullName evidence="2">GDP-mannose-dependent alpha-mannosyltransferase</fullName>
        <ecNumber evidence="2">2.4.1.-</ecNumber>
    </submittedName>
</protein>
<dbReference type="EMBL" id="MLJW01002888">
    <property type="protein sequence ID" value="OIQ73385.1"/>
    <property type="molecule type" value="Genomic_DNA"/>
</dbReference>
<sequence>MIASTASSAVAATAERPWSATAGAAPLRILIVTDAWSPQINGVVRTLKTTVEQLQAMGQVVEVIEPTSFRTIPCPTYPEIRLSLRPSSRIMQRVTDFMPDVVHIATEGPLGQAARRIARKLDIPLTTAYHTRFPEYVKARFAIPLSWTYAYLRRFHNSGRAVLVPTPVVQRDLQAYGFHNVRLWSRGVDHGMFYPREGERLEGNPPIFLYVGRVAVEKNIDAFLQLDLPGTKWVVGEGPELDRIRRQYPDVRFLGVLTQDELAKVYSGADVFVFPSRTDTFGLVLIEAMACGCPVAAYPVTGPLDVIGDSPAGVLHEDLREACLQALAIPRQAAIAQARKFTWEAASAQFLDHLRQAVRAAASAVAR</sequence>
<dbReference type="CDD" id="cd03814">
    <property type="entry name" value="GT4-like"/>
    <property type="match status" value="1"/>
</dbReference>
<dbReference type="AlphaFoldDB" id="A0A1J5PPH6"/>
<feature type="domain" description="Glycosyltransferase subfamily 4-like N-terminal" evidence="1">
    <location>
        <begin position="40"/>
        <end position="190"/>
    </location>
</feature>